<dbReference type="InterPro" id="IPR007296">
    <property type="entry name" value="DUF403"/>
</dbReference>
<keyword evidence="5" id="KW-1185">Reference proteome</keyword>
<proteinExistence type="predicted"/>
<dbReference type="SUPFAM" id="SSF56059">
    <property type="entry name" value="Glutathione synthetase ATP-binding domain-like"/>
    <property type="match status" value="1"/>
</dbReference>
<dbReference type="EMBL" id="AP026978">
    <property type="protein sequence ID" value="BDU03675.1"/>
    <property type="molecule type" value="Genomic_DNA"/>
</dbReference>
<protein>
    <recommendedName>
        <fullName evidence="6">DUF403 domain-containing protein</fullName>
    </recommendedName>
</protein>
<feature type="region of interest" description="Disordered" evidence="1">
    <location>
        <begin position="622"/>
        <end position="730"/>
    </location>
</feature>
<feature type="domain" description="DUF403" evidence="2">
    <location>
        <begin position="544"/>
        <end position="605"/>
    </location>
</feature>
<organism evidence="4 5">
    <name type="scientific">Nocardia sputorum</name>
    <dbReference type="NCBI Taxonomy" id="2984338"/>
    <lineage>
        <taxon>Bacteria</taxon>
        <taxon>Bacillati</taxon>
        <taxon>Actinomycetota</taxon>
        <taxon>Actinomycetes</taxon>
        <taxon>Mycobacteriales</taxon>
        <taxon>Nocardiaceae</taxon>
        <taxon>Nocardia</taxon>
    </lineage>
</organism>
<dbReference type="InterPro" id="IPR051680">
    <property type="entry name" value="ATP-dep_Glu-Cys_Ligase-2"/>
</dbReference>
<dbReference type="InterPro" id="IPR025841">
    <property type="entry name" value="CP_ATPgrasp_2"/>
</dbReference>
<evidence type="ECO:0000313" key="5">
    <source>
        <dbReference type="Proteomes" id="UP001317870"/>
    </source>
</evidence>
<feature type="region of interest" description="Disordered" evidence="1">
    <location>
        <begin position="748"/>
        <end position="768"/>
    </location>
</feature>
<feature type="domain" description="Circularly permuted ATP-grasp type 2" evidence="3">
    <location>
        <begin position="122"/>
        <end position="494"/>
    </location>
</feature>
<dbReference type="PANTHER" id="PTHR34595">
    <property type="entry name" value="BLR5612 PROTEIN"/>
    <property type="match status" value="1"/>
</dbReference>
<dbReference type="Gene3D" id="3.40.50.11290">
    <property type="match status" value="1"/>
</dbReference>
<evidence type="ECO:0008006" key="6">
    <source>
        <dbReference type="Google" id="ProtNLM"/>
    </source>
</evidence>
<evidence type="ECO:0000259" key="2">
    <source>
        <dbReference type="Pfam" id="PF04168"/>
    </source>
</evidence>
<dbReference type="Pfam" id="PF14403">
    <property type="entry name" value="CP_ATPgrasp_2"/>
    <property type="match status" value="1"/>
</dbReference>
<accession>A0ABN6UEH5</accession>
<evidence type="ECO:0000313" key="4">
    <source>
        <dbReference type="EMBL" id="BDU03675.1"/>
    </source>
</evidence>
<evidence type="ECO:0000259" key="3">
    <source>
        <dbReference type="Pfam" id="PF14403"/>
    </source>
</evidence>
<reference evidence="4 5" key="1">
    <citation type="submission" date="2022-11" db="EMBL/GenBank/DDBJ databases">
        <title>Genome Sequencing of Nocardia sp. ON39_IFM12276 and assembly.</title>
        <authorList>
            <person name="Shimojima M."/>
            <person name="Toyokawa M."/>
            <person name="Uesaka K."/>
        </authorList>
    </citation>
    <scope>NUCLEOTIDE SEQUENCE [LARGE SCALE GENOMIC DNA]</scope>
    <source>
        <strain evidence="4 5">IFM 12276</strain>
    </source>
</reference>
<name>A0ABN6UEH5_9NOCA</name>
<dbReference type="Pfam" id="PF04168">
    <property type="entry name" value="Alpha-E"/>
    <property type="match status" value="2"/>
</dbReference>
<dbReference type="Proteomes" id="UP001317870">
    <property type="component" value="Chromosome"/>
</dbReference>
<evidence type="ECO:0000256" key="1">
    <source>
        <dbReference type="SAM" id="MobiDB-lite"/>
    </source>
</evidence>
<sequence length="1036" mass="111932">MVEDGGGSEVGAVTLREERRETVTGVVVREQFTRYRAEGAETAAYDECGAPVAGYYDELADVDGTVRRTWSELSADFGRLGGDGLRRLDSRVRRLIDDDGIAYHEVGASADATAPWRLDPIPLLVAADDWTRLEAGLEQRSRVFDEVLTDVYGPRRTIVSGLLAPEVVFGNRGYVRAAHGITVPGRHQLFLHACDLSRWADGRFRVLADWTQAPSGAGYALADRRVVATAIPESFEHANPRPLTPFARAMRLMLIESAPTDDDEPVVVVLSPGVHSETAFDQAYLASTLGFPLVESADLVVRDGALWMRSLGTLKRVDVVLRRVDAELSDPLDLRPDSRLGVAGLVEVLRRGAVTVVNTLGSGLLENPALAGFLPALARALLGEDLLLENAPSYWGGRERERKHLIAHLDKLILRSAIDGTTLVGPELSREQRAETKARIEAHGWQWVGREPAQFSVAPAISDHENLGAAPVGMRLFSLAHRGGYTVLSGGLGQLRQRTADRAARTVAAKDVWVRAAPTTAAAISTEPSRERRTAPIVEPISSPRVLNDLFWMGRYGERAEDTARLLIATHERYQEFRYRPWLEGAEALPILLAALGRTTATAAPTEGLSGVEARALAPQQSAADRGLLAPPDGVEVDGGVTQSSDERAHSPAGTIAESDDGPSAARPGPGESVPETPAPDLRRQSGRGTATHVPSAESSGPRFPKFSWRGHDSRQSEHSTAGSRNEAVAHAGAEQPITAGVEAVAEPPDGADTAAAPITTSEAYRVPGGSRSGHDYLVALTIDRELPGSLAFAIDRYGNAARAVRDQLSVDTWMILGAVDRALASYPEAADDQEAELSEVHARSLAGLLALSGIDGESLIRDTGWHVRDIGKRIERGLALTALLSAALTQRYPEQTEREVTGWVLRATESSVSYRRRHQESVRIADVAELLLFDTANPRSLAYQLDRLHAAFHALPGASGSSRPQRLLADARRMLRRLDPDDLAVTDADDRRTELAELLEGVHARLRKMSESFENTTLSVPVGIQPLWGSAQVVG</sequence>
<feature type="domain" description="DUF403" evidence="2">
    <location>
        <begin position="773"/>
        <end position="1015"/>
    </location>
</feature>
<dbReference type="PANTHER" id="PTHR34595:SF2">
    <property type="entry name" value="BLR2978 PROTEIN"/>
    <property type="match status" value="1"/>
</dbReference>
<gene>
    <name evidence="4" type="ORF">IFM12276_67030</name>
</gene>